<proteinExistence type="predicted"/>
<evidence type="ECO:0000313" key="2">
    <source>
        <dbReference type="Proteomes" id="UP000680304"/>
    </source>
</evidence>
<keyword evidence="2" id="KW-1185">Reference proteome</keyword>
<organism evidence="1 2">
    <name type="scientific">Paenibacillus cisolokensis</name>
    <dbReference type="NCBI Taxonomy" id="1658519"/>
    <lineage>
        <taxon>Bacteria</taxon>
        <taxon>Bacillati</taxon>
        <taxon>Bacillota</taxon>
        <taxon>Bacilli</taxon>
        <taxon>Bacillales</taxon>
        <taxon>Paenibacillaceae</taxon>
        <taxon>Paenibacillus</taxon>
    </lineage>
</organism>
<evidence type="ECO:0000313" key="1">
    <source>
        <dbReference type="EMBL" id="GIQ66987.1"/>
    </source>
</evidence>
<comment type="caution">
    <text evidence="1">The sequence shown here is derived from an EMBL/GenBank/DDBJ whole genome shotgun (WGS) entry which is preliminary data.</text>
</comment>
<name>A0ABQ4NFG2_9BACL</name>
<dbReference type="EMBL" id="BOVJ01000237">
    <property type="protein sequence ID" value="GIQ66987.1"/>
    <property type="molecule type" value="Genomic_DNA"/>
</dbReference>
<sequence>MLEAILERCAGLDVHKRLWRPVFSLVLSTVHQNAKSEHLEP</sequence>
<protein>
    <submittedName>
        <fullName evidence="1">Uncharacterized protein</fullName>
    </submittedName>
</protein>
<reference evidence="1 2" key="1">
    <citation type="submission" date="2021-04" db="EMBL/GenBank/DDBJ databases">
        <title>Draft genome sequence of Paenibacillus cisolokensis, LC2-13A.</title>
        <authorList>
            <person name="Uke A."/>
            <person name="Chhe C."/>
            <person name="Baramee S."/>
            <person name="Kosugi A."/>
        </authorList>
    </citation>
    <scope>NUCLEOTIDE SEQUENCE [LARGE SCALE GENOMIC DNA]</scope>
    <source>
        <strain evidence="1 2">LC2-13A</strain>
    </source>
</reference>
<dbReference type="Proteomes" id="UP000680304">
    <property type="component" value="Unassembled WGS sequence"/>
</dbReference>
<accession>A0ABQ4NFG2</accession>
<gene>
    <name evidence="1" type="ORF">PACILC2_55550</name>
</gene>